<gene>
    <name evidence="2" type="ORF">BWI95_10415</name>
</gene>
<keyword evidence="1" id="KW-0732">Signal</keyword>
<name>A0A807LJC7_9ENTR</name>
<dbReference type="KEGG" id="kco:BWI95_10415"/>
<evidence type="ECO:0000256" key="1">
    <source>
        <dbReference type="SAM" id="SignalP"/>
    </source>
</evidence>
<organism evidence="2 3">
    <name type="scientific">Kosakonia cowanii JCM 10956 = DSM 18146</name>
    <dbReference type="NCBI Taxonomy" id="1300165"/>
    <lineage>
        <taxon>Bacteria</taxon>
        <taxon>Pseudomonadati</taxon>
        <taxon>Pseudomonadota</taxon>
        <taxon>Gammaproteobacteria</taxon>
        <taxon>Enterobacterales</taxon>
        <taxon>Enterobacteriaceae</taxon>
        <taxon>Kosakonia</taxon>
    </lineage>
</organism>
<dbReference type="EMBL" id="CP019445">
    <property type="protein sequence ID" value="APZ05442.1"/>
    <property type="molecule type" value="Genomic_DNA"/>
</dbReference>
<feature type="chain" id="PRO_5032756898" description="Lipoprotein" evidence="1">
    <location>
        <begin position="32"/>
        <end position="204"/>
    </location>
</feature>
<evidence type="ECO:0000313" key="2">
    <source>
        <dbReference type="EMBL" id="APZ05442.1"/>
    </source>
</evidence>
<evidence type="ECO:0000313" key="3">
    <source>
        <dbReference type="Proteomes" id="UP000187148"/>
    </source>
</evidence>
<dbReference type="PROSITE" id="PS51257">
    <property type="entry name" value="PROKAR_LIPOPROTEIN"/>
    <property type="match status" value="1"/>
</dbReference>
<evidence type="ECO:0008006" key="4">
    <source>
        <dbReference type="Google" id="ProtNLM"/>
    </source>
</evidence>
<accession>A0A807LJC7</accession>
<dbReference type="RefSeq" id="WP_076769436.1">
    <property type="nucleotide sequence ID" value="NZ_CP019445.1"/>
</dbReference>
<protein>
    <recommendedName>
        <fullName evidence="4">Lipoprotein</fullName>
    </recommendedName>
</protein>
<keyword evidence="3" id="KW-1185">Reference proteome</keyword>
<dbReference type="Proteomes" id="UP000187148">
    <property type="component" value="Chromosome"/>
</dbReference>
<sequence length="204" mass="23436">MKIKHLLSFRFNRCLVLIPASFLLLSCSSNYQLLCPFGAHKGEIQQFDKSYWESTKKNPLKSDKQVVMECNTQSDAEKERLSSAYIQLCKAGHLDTGNRLFVEKIFSDPNYSRAVSGMMNAKMPKKESAESQLKWSVAHSDNPDSFKEYCGYYVKKDADKRSSTLLGLNVEGFRSEIFNQCMVKNHMMKIVPTKSFRKCNNISW</sequence>
<proteinExistence type="predicted"/>
<reference evidence="2 3" key="1">
    <citation type="submission" date="2017-01" db="EMBL/GenBank/DDBJ databases">
        <authorList>
            <person name="Cao J.-M."/>
        </authorList>
    </citation>
    <scope>NUCLEOTIDE SEQUENCE [LARGE SCALE GENOMIC DNA]</scope>
    <source>
        <strain evidence="2 3">888-76</strain>
    </source>
</reference>
<dbReference type="AlphaFoldDB" id="A0A807LJC7"/>
<feature type="signal peptide" evidence="1">
    <location>
        <begin position="1"/>
        <end position="31"/>
    </location>
</feature>